<dbReference type="InterPro" id="IPR013604">
    <property type="entry name" value="7TM_chemorcpt"/>
</dbReference>
<protein>
    <recommendedName>
        <fullName evidence="8">Gustatory receptor</fullName>
    </recommendedName>
</protein>
<evidence type="ECO:0000256" key="6">
    <source>
        <dbReference type="ARBA" id="ARBA00023170"/>
    </source>
</evidence>
<keyword evidence="4 8" id="KW-1133">Transmembrane helix</keyword>
<keyword evidence="5 8" id="KW-0472">Membrane</keyword>
<evidence type="ECO:0000256" key="2">
    <source>
        <dbReference type="ARBA" id="ARBA00022475"/>
    </source>
</evidence>
<dbReference type="GO" id="GO:0008049">
    <property type="term" value="P:male courtship behavior"/>
    <property type="evidence" value="ECO:0007669"/>
    <property type="project" value="TreeGrafter"/>
</dbReference>
<keyword evidence="7 8" id="KW-0807">Transducer</keyword>
<evidence type="ECO:0000313" key="11">
    <source>
        <dbReference type="RefSeq" id="XP_028139283.1"/>
    </source>
</evidence>
<evidence type="ECO:0000256" key="4">
    <source>
        <dbReference type="ARBA" id="ARBA00022989"/>
    </source>
</evidence>
<dbReference type="EnsemblMetazoa" id="XM_028283482.2">
    <property type="protein sequence ID" value="XP_028139283.1"/>
    <property type="gene ID" value="LOC114333585"/>
</dbReference>
<evidence type="ECO:0000313" key="9">
    <source>
        <dbReference type="EnsemblMetazoa" id="XP_028139283.1"/>
    </source>
</evidence>
<keyword evidence="6 8" id="KW-0675">Receptor</keyword>
<dbReference type="AlphaFoldDB" id="A0A6P7G2K7"/>
<dbReference type="GO" id="GO:0030425">
    <property type="term" value="C:dendrite"/>
    <property type="evidence" value="ECO:0007669"/>
    <property type="project" value="TreeGrafter"/>
</dbReference>
<dbReference type="InParanoid" id="A0A6P7G2K7"/>
<dbReference type="GO" id="GO:0043025">
    <property type="term" value="C:neuronal cell body"/>
    <property type="evidence" value="ECO:0007669"/>
    <property type="project" value="TreeGrafter"/>
</dbReference>
<reference evidence="11" key="1">
    <citation type="submission" date="2025-04" db="UniProtKB">
        <authorList>
            <consortium name="RefSeq"/>
        </authorList>
    </citation>
    <scope>IDENTIFICATION</scope>
    <source>
        <tissue evidence="11">Whole insect</tissue>
    </source>
</reference>
<keyword evidence="2 8" id="KW-1003">Cell membrane</keyword>
<dbReference type="GO" id="GO:0030424">
    <property type="term" value="C:axon"/>
    <property type="evidence" value="ECO:0007669"/>
    <property type="project" value="TreeGrafter"/>
</dbReference>
<gene>
    <name evidence="11" type="primary">LOC114333585</name>
</gene>
<dbReference type="Proteomes" id="UP001652700">
    <property type="component" value="Unplaced"/>
</dbReference>
<dbReference type="PANTHER" id="PTHR21143:SF104">
    <property type="entry name" value="GUSTATORY RECEPTOR 8A-RELATED"/>
    <property type="match status" value="1"/>
</dbReference>
<evidence type="ECO:0000256" key="7">
    <source>
        <dbReference type="ARBA" id="ARBA00023224"/>
    </source>
</evidence>
<proteinExistence type="inferred from homology"/>
<evidence type="ECO:0000256" key="3">
    <source>
        <dbReference type="ARBA" id="ARBA00022692"/>
    </source>
</evidence>
<evidence type="ECO:0000256" key="5">
    <source>
        <dbReference type="ARBA" id="ARBA00023136"/>
    </source>
</evidence>
<evidence type="ECO:0000313" key="10">
    <source>
        <dbReference type="Proteomes" id="UP001652700"/>
    </source>
</evidence>
<feature type="transmembrane region" description="Helical" evidence="8">
    <location>
        <begin position="78"/>
        <end position="101"/>
    </location>
</feature>
<organism evidence="11">
    <name type="scientific">Diabrotica virgifera virgifera</name>
    <name type="common">western corn rootworm</name>
    <dbReference type="NCBI Taxonomy" id="50390"/>
    <lineage>
        <taxon>Eukaryota</taxon>
        <taxon>Metazoa</taxon>
        <taxon>Ecdysozoa</taxon>
        <taxon>Arthropoda</taxon>
        <taxon>Hexapoda</taxon>
        <taxon>Insecta</taxon>
        <taxon>Pterygota</taxon>
        <taxon>Neoptera</taxon>
        <taxon>Endopterygota</taxon>
        <taxon>Coleoptera</taxon>
        <taxon>Polyphaga</taxon>
        <taxon>Cucujiformia</taxon>
        <taxon>Chrysomeloidea</taxon>
        <taxon>Chrysomelidae</taxon>
        <taxon>Galerucinae</taxon>
        <taxon>Diabroticina</taxon>
        <taxon>Diabroticites</taxon>
        <taxon>Diabrotica</taxon>
    </lineage>
</organism>
<dbReference type="GO" id="GO:0050909">
    <property type="term" value="P:sensory perception of taste"/>
    <property type="evidence" value="ECO:0007669"/>
    <property type="project" value="InterPro"/>
</dbReference>
<dbReference type="GO" id="GO:0007635">
    <property type="term" value="P:chemosensory behavior"/>
    <property type="evidence" value="ECO:0007669"/>
    <property type="project" value="TreeGrafter"/>
</dbReference>
<feature type="transmembrane region" description="Helical" evidence="8">
    <location>
        <begin position="47"/>
        <end position="66"/>
    </location>
</feature>
<dbReference type="GO" id="GO:0007165">
    <property type="term" value="P:signal transduction"/>
    <property type="evidence" value="ECO:0007669"/>
    <property type="project" value="UniProtKB-KW"/>
</dbReference>
<dbReference type="RefSeq" id="XP_028139283.1">
    <property type="nucleotide sequence ID" value="XM_028283482.1"/>
</dbReference>
<keyword evidence="3 8" id="KW-0812">Transmembrane</keyword>
<dbReference type="GeneID" id="114333585"/>
<comment type="similarity">
    <text evidence="8">Belongs to the insect chemoreceptor superfamily. Gustatory receptor (GR) family.</text>
</comment>
<reference evidence="9" key="2">
    <citation type="submission" date="2025-05" db="UniProtKB">
        <authorList>
            <consortium name="EnsemblMetazoa"/>
        </authorList>
    </citation>
    <scope>IDENTIFICATION</scope>
</reference>
<feature type="transmembrane region" description="Helical" evidence="8">
    <location>
        <begin position="234"/>
        <end position="251"/>
    </location>
</feature>
<dbReference type="GO" id="GO:0005886">
    <property type="term" value="C:plasma membrane"/>
    <property type="evidence" value="ECO:0007669"/>
    <property type="project" value="UniProtKB-SubCell"/>
</dbReference>
<dbReference type="PANTHER" id="PTHR21143">
    <property type="entry name" value="INVERTEBRATE GUSTATORY RECEPTOR"/>
    <property type="match status" value="1"/>
</dbReference>
<accession>A0A6P7G2K7</accession>
<dbReference type="Pfam" id="PF08395">
    <property type="entry name" value="7tm_7"/>
    <property type="match status" value="1"/>
</dbReference>
<evidence type="ECO:0000256" key="1">
    <source>
        <dbReference type="ARBA" id="ARBA00004651"/>
    </source>
</evidence>
<feature type="transmembrane region" description="Helical" evidence="8">
    <location>
        <begin position="163"/>
        <end position="183"/>
    </location>
</feature>
<feature type="transmembrane region" description="Helical" evidence="8">
    <location>
        <begin position="271"/>
        <end position="290"/>
    </location>
</feature>
<feature type="transmembrane region" description="Helical" evidence="8">
    <location>
        <begin position="348"/>
        <end position="368"/>
    </location>
</feature>
<dbReference type="KEGG" id="dvv:114333585"/>
<comment type="function">
    <text evidence="8">Gustatory receptor which mediates acceptance or avoidance behavior, depending on its substrates.</text>
</comment>
<comment type="subcellular location">
    <subcellularLocation>
        <location evidence="1 8">Cell membrane</location>
        <topology evidence="1 8">Multi-pass membrane protein</topology>
    </subcellularLocation>
</comment>
<name>A0A6P7G2K7_DIAVI</name>
<sequence>MMEKKLPVKEMPARKDTELLDLAFKVGKLVGLYPQTFENNFRFKFHIFLYGIFTAFIIAFDLYNDVLDVLYPEERGNGIAVIVLTSLVVWYTQIINFLNLFKRQTWSSLFTKLSTLDSNLGIYPINDKRRILTIICAVLFCSGYTAYEIFLCWPASNDYSYNLMLLFTSLVISFNMFLVIFTFHQVTTVIERRIKMIKQIVKHSVHTKTLTLTFVKIKMNYSIVYDLVNDLNDIFGYYILTIVFNFFYYSLDYFNVSMRYVLHDDNSNGMFVSYGPHLAVLLIYIVNVAFSSDKISRAADNLIKTCFLLHPDVQDQVLTEELIALSKFMTDLFPEITMAGWFTMNKKFILVLISSLTSYVIIIIQFQLG</sequence>
<evidence type="ECO:0000256" key="8">
    <source>
        <dbReference type="RuleBase" id="RU363108"/>
    </source>
</evidence>
<feature type="transmembrane region" description="Helical" evidence="8">
    <location>
        <begin position="131"/>
        <end position="151"/>
    </location>
</feature>
<dbReference type="OrthoDB" id="6774919at2759"/>
<keyword evidence="10" id="KW-1185">Reference proteome</keyword>